<dbReference type="EMBL" id="VSRR010000319">
    <property type="protein sequence ID" value="MPC13960.1"/>
    <property type="molecule type" value="Genomic_DNA"/>
</dbReference>
<dbReference type="AlphaFoldDB" id="A0A5B7CX24"/>
<name>A0A5B7CX24_PORTR</name>
<reference evidence="1 2" key="1">
    <citation type="submission" date="2019-05" db="EMBL/GenBank/DDBJ databases">
        <title>Another draft genome of Portunus trituberculatus and its Hox gene families provides insights of decapod evolution.</title>
        <authorList>
            <person name="Jeong J.-H."/>
            <person name="Song I."/>
            <person name="Kim S."/>
            <person name="Choi T."/>
            <person name="Kim D."/>
            <person name="Ryu S."/>
            <person name="Kim W."/>
        </authorList>
    </citation>
    <scope>NUCLEOTIDE SEQUENCE [LARGE SCALE GENOMIC DNA]</scope>
    <source>
        <tissue evidence="1">Muscle</tissue>
    </source>
</reference>
<accession>A0A5B7CX24</accession>
<evidence type="ECO:0000313" key="2">
    <source>
        <dbReference type="Proteomes" id="UP000324222"/>
    </source>
</evidence>
<keyword evidence="2" id="KW-1185">Reference proteome</keyword>
<organism evidence="1 2">
    <name type="scientific">Portunus trituberculatus</name>
    <name type="common">Swimming crab</name>
    <name type="synonym">Neptunus trituberculatus</name>
    <dbReference type="NCBI Taxonomy" id="210409"/>
    <lineage>
        <taxon>Eukaryota</taxon>
        <taxon>Metazoa</taxon>
        <taxon>Ecdysozoa</taxon>
        <taxon>Arthropoda</taxon>
        <taxon>Crustacea</taxon>
        <taxon>Multicrustacea</taxon>
        <taxon>Malacostraca</taxon>
        <taxon>Eumalacostraca</taxon>
        <taxon>Eucarida</taxon>
        <taxon>Decapoda</taxon>
        <taxon>Pleocyemata</taxon>
        <taxon>Brachyura</taxon>
        <taxon>Eubrachyura</taxon>
        <taxon>Portunoidea</taxon>
        <taxon>Portunidae</taxon>
        <taxon>Portuninae</taxon>
        <taxon>Portunus</taxon>
    </lineage>
</organism>
<gene>
    <name evidence="1" type="ORF">E2C01_006713</name>
</gene>
<proteinExistence type="predicted"/>
<sequence length="138" mass="15132">MNSQEDIHYDTDTNNSKSLASFKIHNICTQLQTCSKALVITCGPQQTVAGSRGISAQSAFTRQCTTNGSMYRAYMCVTAMYHQLVAMQSQHMWPGIAIGQGTKLAQGRTSCFVFADLCSPLMPSAHGKDFTMTDMFDI</sequence>
<evidence type="ECO:0000313" key="1">
    <source>
        <dbReference type="EMBL" id="MPC13960.1"/>
    </source>
</evidence>
<comment type="caution">
    <text evidence="1">The sequence shown here is derived from an EMBL/GenBank/DDBJ whole genome shotgun (WGS) entry which is preliminary data.</text>
</comment>
<protein>
    <submittedName>
        <fullName evidence="1">Uncharacterized protein</fullName>
    </submittedName>
</protein>
<dbReference type="Proteomes" id="UP000324222">
    <property type="component" value="Unassembled WGS sequence"/>
</dbReference>